<organism evidence="2 3">
    <name type="scientific">Aureimonas endophytica</name>
    <dbReference type="NCBI Taxonomy" id="2027858"/>
    <lineage>
        <taxon>Bacteria</taxon>
        <taxon>Pseudomonadati</taxon>
        <taxon>Pseudomonadota</taxon>
        <taxon>Alphaproteobacteria</taxon>
        <taxon>Hyphomicrobiales</taxon>
        <taxon>Aurantimonadaceae</taxon>
        <taxon>Aureimonas</taxon>
    </lineage>
</organism>
<dbReference type="RefSeq" id="WP_188907184.1">
    <property type="nucleotide sequence ID" value="NZ_BMIQ01000001.1"/>
</dbReference>
<evidence type="ECO:0000313" key="2">
    <source>
        <dbReference type="EMBL" id="GGD94227.1"/>
    </source>
</evidence>
<evidence type="ECO:0000313" key="3">
    <source>
        <dbReference type="Proteomes" id="UP000644699"/>
    </source>
</evidence>
<dbReference type="EMBL" id="BMIQ01000001">
    <property type="protein sequence ID" value="GGD94227.1"/>
    <property type="molecule type" value="Genomic_DNA"/>
</dbReference>
<gene>
    <name evidence="2" type="ORF">GCM10011390_11190</name>
</gene>
<dbReference type="Gene3D" id="2.60.40.1890">
    <property type="entry name" value="PCu(A)C copper chaperone"/>
    <property type="match status" value="1"/>
</dbReference>
<dbReference type="PANTHER" id="PTHR36302">
    <property type="entry name" value="BLR7088 PROTEIN"/>
    <property type="match status" value="1"/>
</dbReference>
<feature type="signal peptide" evidence="1">
    <location>
        <begin position="1"/>
        <end position="32"/>
    </location>
</feature>
<dbReference type="PANTHER" id="PTHR36302:SF1">
    <property type="entry name" value="COPPER CHAPERONE PCU(A)C"/>
    <property type="match status" value="1"/>
</dbReference>
<keyword evidence="1" id="KW-0732">Signal</keyword>
<proteinExistence type="predicted"/>
<protein>
    <recommendedName>
        <fullName evidence="4">Copper(I)-binding protein</fullName>
    </recommendedName>
</protein>
<dbReference type="SUPFAM" id="SSF110087">
    <property type="entry name" value="DR1885-like metal-binding protein"/>
    <property type="match status" value="1"/>
</dbReference>
<evidence type="ECO:0000256" key="1">
    <source>
        <dbReference type="SAM" id="SignalP"/>
    </source>
</evidence>
<keyword evidence="3" id="KW-1185">Reference proteome</keyword>
<dbReference type="Proteomes" id="UP000644699">
    <property type="component" value="Unassembled WGS sequence"/>
</dbReference>
<feature type="chain" id="PRO_5037366765" description="Copper(I)-binding protein" evidence="1">
    <location>
        <begin position="33"/>
        <end position="167"/>
    </location>
</feature>
<dbReference type="InterPro" id="IPR058248">
    <property type="entry name" value="Lxx211020-like"/>
</dbReference>
<sequence>MSFLPRLRALRGLATPLALALGVAFGASASSAHEFKAGSVEIEHPWSRATPPGAKVGAGYLGLKNEGSAADRLIGMASPAAERVEIHDMALDNGVMTMRPVTGGLEIPPGKTVTFKPSGLHLMLIDLKAPLKLGDKVPLTLTFEKGGKVDVYLQVDKMGATGSDDAH</sequence>
<comment type="caution">
    <text evidence="2">The sequence shown here is derived from an EMBL/GenBank/DDBJ whole genome shotgun (WGS) entry which is preliminary data.</text>
</comment>
<dbReference type="Pfam" id="PF04314">
    <property type="entry name" value="PCuAC"/>
    <property type="match status" value="1"/>
</dbReference>
<accession>A0A916ZGE9</accession>
<name>A0A916ZGE9_9HYPH</name>
<evidence type="ECO:0008006" key="4">
    <source>
        <dbReference type="Google" id="ProtNLM"/>
    </source>
</evidence>
<reference evidence="2" key="1">
    <citation type="journal article" date="2014" name="Int. J. Syst. Evol. Microbiol.">
        <title>Complete genome sequence of Corynebacterium casei LMG S-19264T (=DSM 44701T), isolated from a smear-ripened cheese.</title>
        <authorList>
            <consortium name="US DOE Joint Genome Institute (JGI-PGF)"/>
            <person name="Walter F."/>
            <person name="Albersmeier A."/>
            <person name="Kalinowski J."/>
            <person name="Ruckert C."/>
        </authorList>
    </citation>
    <scope>NUCLEOTIDE SEQUENCE</scope>
    <source>
        <strain evidence="2">CGMCC 1.15367</strain>
    </source>
</reference>
<dbReference type="AlphaFoldDB" id="A0A916ZGE9"/>
<dbReference type="InterPro" id="IPR007410">
    <property type="entry name" value="LpqE-like"/>
</dbReference>
<dbReference type="InterPro" id="IPR036182">
    <property type="entry name" value="PCuAC_sf"/>
</dbReference>
<reference evidence="2" key="2">
    <citation type="submission" date="2020-09" db="EMBL/GenBank/DDBJ databases">
        <authorList>
            <person name="Sun Q."/>
            <person name="Zhou Y."/>
        </authorList>
    </citation>
    <scope>NUCLEOTIDE SEQUENCE</scope>
    <source>
        <strain evidence="2">CGMCC 1.15367</strain>
    </source>
</reference>